<dbReference type="Proteomes" id="UP000296678">
    <property type="component" value="Chromosome"/>
</dbReference>
<accession>A0A4P7TWP2</accession>
<dbReference type="EMBL" id="CP037923">
    <property type="protein sequence ID" value="QCC34190.1"/>
    <property type="molecule type" value="Genomic_DNA"/>
</dbReference>
<sequence>MSRVGISEPHHAAGAIRLFLRHLKRYGALLAFRHGPA</sequence>
<organism evidence="1 2">
    <name type="scientific">Shigella flexneri serotype 5a (strain M90T)</name>
    <dbReference type="NCBI Taxonomy" id="1086030"/>
    <lineage>
        <taxon>Bacteria</taxon>
        <taxon>Pseudomonadati</taxon>
        <taxon>Pseudomonadota</taxon>
        <taxon>Gammaproteobacteria</taxon>
        <taxon>Enterobacterales</taxon>
        <taxon>Enterobacteriaceae</taxon>
        <taxon>Shigella</taxon>
    </lineage>
</organism>
<gene>
    <name evidence="1" type="ORF">EKN05_010520</name>
</gene>
<evidence type="ECO:0000313" key="1">
    <source>
        <dbReference type="EMBL" id="QCC34190.1"/>
    </source>
</evidence>
<dbReference type="RefSeq" id="WP_105322309.1">
    <property type="nucleotide sequence ID" value="NZ_CM001474.1"/>
</dbReference>
<protein>
    <submittedName>
        <fullName evidence="1">Trigger factor</fullName>
    </submittedName>
</protein>
<name>A0A4P7TWP2_SHIFM</name>
<proteinExistence type="predicted"/>
<reference evidence="2" key="1">
    <citation type="submission" date="2019-03" db="EMBL/GenBank/DDBJ databases">
        <title>Complete genome sequence and annotation of the laboratory reference strain Shigella flexneri 5a M90T and genome-wide transcription start site determination.</title>
        <authorList>
            <person name="Cervantes-Rivera R."/>
            <person name="Puhar A."/>
        </authorList>
    </citation>
    <scope>NUCLEOTIDE SEQUENCE [LARGE SCALE GENOMIC DNA]</scope>
    <source>
        <strain evidence="2">M90T / Serotype 5a</strain>
    </source>
</reference>
<dbReference type="AlphaFoldDB" id="A0A4P7TWP2"/>
<evidence type="ECO:0000313" key="2">
    <source>
        <dbReference type="Proteomes" id="UP000296678"/>
    </source>
</evidence>